<protein>
    <submittedName>
        <fullName evidence="3">Transmembrane protein</fullName>
    </submittedName>
</protein>
<feature type="transmembrane region" description="Helical" evidence="1">
    <location>
        <begin position="96"/>
        <end position="112"/>
    </location>
</feature>
<dbReference type="PANTHER" id="PTHR22911">
    <property type="entry name" value="ACYL-MALONYL CONDENSING ENZYME-RELATED"/>
    <property type="match status" value="1"/>
</dbReference>
<evidence type="ECO:0000313" key="3">
    <source>
        <dbReference type="EMBL" id="KTD66091.1"/>
    </source>
</evidence>
<dbReference type="OrthoDB" id="7065924at2"/>
<evidence type="ECO:0000313" key="4">
    <source>
        <dbReference type="Proteomes" id="UP000054877"/>
    </source>
</evidence>
<comment type="caution">
    <text evidence="3">The sequence shown here is derived from an EMBL/GenBank/DDBJ whole genome shotgun (WGS) entry which is preliminary data.</text>
</comment>
<feature type="transmembrane region" description="Helical" evidence="1">
    <location>
        <begin position="210"/>
        <end position="228"/>
    </location>
</feature>
<name>A0A0W0ZAE3_LEGSP</name>
<feature type="domain" description="EamA" evidence="2">
    <location>
        <begin position="151"/>
        <end position="277"/>
    </location>
</feature>
<keyword evidence="4" id="KW-1185">Reference proteome</keyword>
<feature type="domain" description="EamA" evidence="2">
    <location>
        <begin position="10"/>
        <end position="135"/>
    </location>
</feature>
<dbReference type="EMBL" id="LNYX01000002">
    <property type="protein sequence ID" value="KTD66091.1"/>
    <property type="molecule type" value="Genomic_DNA"/>
</dbReference>
<organism evidence="3 4">
    <name type="scientific">Legionella spiritensis</name>
    <dbReference type="NCBI Taxonomy" id="452"/>
    <lineage>
        <taxon>Bacteria</taxon>
        <taxon>Pseudomonadati</taxon>
        <taxon>Pseudomonadota</taxon>
        <taxon>Gammaproteobacteria</taxon>
        <taxon>Legionellales</taxon>
        <taxon>Legionellaceae</taxon>
        <taxon>Legionella</taxon>
    </lineage>
</organism>
<dbReference type="InterPro" id="IPR000620">
    <property type="entry name" value="EamA_dom"/>
</dbReference>
<evidence type="ECO:0000256" key="1">
    <source>
        <dbReference type="SAM" id="Phobius"/>
    </source>
</evidence>
<dbReference type="InterPro" id="IPR037185">
    <property type="entry name" value="EmrE-like"/>
</dbReference>
<feature type="transmembrane region" description="Helical" evidence="1">
    <location>
        <begin position="119"/>
        <end position="136"/>
    </location>
</feature>
<gene>
    <name evidence="3" type="ORF">Lspi_0154</name>
</gene>
<keyword evidence="1" id="KW-1133">Transmembrane helix</keyword>
<keyword evidence="1" id="KW-0472">Membrane</keyword>
<evidence type="ECO:0000259" key="2">
    <source>
        <dbReference type="Pfam" id="PF00892"/>
    </source>
</evidence>
<dbReference type="Pfam" id="PF00892">
    <property type="entry name" value="EamA"/>
    <property type="match status" value="2"/>
</dbReference>
<feature type="transmembrane region" description="Helical" evidence="1">
    <location>
        <begin position="180"/>
        <end position="198"/>
    </location>
</feature>
<sequence>MQILRHPTLIGYVALLFWMVAGPFTAAVKSIPLFEVLSITFFISFLLSAGKLTVRKQWKKIKQPWVLYLIIFAGIYINQILYVSSFKFAPAAHADLINYLWPVLISLLAGFLPNERLSIKHIIAACLGFAGVYTLLGQGHHGFGFDTHYLLGYVLAFLGALIWSLYCLTSRHFENAPVEIIGMCCGVAAFCSLIAHLSLETTITLHARQWVILMLMGITTQGLAYFFWDIGVKNGNFKLLGLLSYGNPVLSILVLIALDMAKPSIELLIACILVTTGGLIGIIPWTRLTQNCFRFRRHLNVLPAVESGWPPKHPPGR</sequence>
<proteinExistence type="predicted"/>
<dbReference type="SUPFAM" id="SSF103481">
    <property type="entry name" value="Multidrug resistance efflux transporter EmrE"/>
    <property type="match status" value="2"/>
</dbReference>
<feature type="transmembrane region" description="Helical" evidence="1">
    <location>
        <begin position="267"/>
        <end position="288"/>
    </location>
</feature>
<dbReference type="STRING" id="452.Lspi_0154"/>
<dbReference type="RefSeq" id="WP_058482103.1">
    <property type="nucleotide sequence ID" value="NZ_CAAAII010000009.1"/>
</dbReference>
<reference evidence="3 4" key="1">
    <citation type="submission" date="2015-11" db="EMBL/GenBank/DDBJ databases">
        <title>Genomic analysis of 38 Legionella species identifies large and diverse effector repertoires.</title>
        <authorList>
            <person name="Burstein D."/>
            <person name="Amaro F."/>
            <person name="Zusman T."/>
            <person name="Lifshitz Z."/>
            <person name="Cohen O."/>
            <person name="Gilbert J.A."/>
            <person name="Pupko T."/>
            <person name="Shuman H.A."/>
            <person name="Segal G."/>
        </authorList>
    </citation>
    <scope>NUCLEOTIDE SEQUENCE [LARGE SCALE GENOMIC DNA]</scope>
    <source>
        <strain evidence="3 4">Mt.St.Helens-9</strain>
    </source>
</reference>
<feature type="transmembrane region" description="Helical" evidence="1">
    <location>
        <begin position="66"/>
        <end position="84"/>
    </location>
</feature>
<keyword evidence="1 3" id="KW-0812">Transmembrane</keyword>
<feature type="transmembrane region" description="Helical" evidence="1">
    <location>
        <begin position="36"/>
        <end position="54"/>
    </location>
</feature>
<feature type="transmembrane region" description="Helical" evidence="1">
    <location>
        <begin position="148"/>
        <end position="168"/>
    </location>
</feature>
<dbReference type="Proteomes" id="UP000054877">
    <property type="component" value="Unassembled WGS sequence"/>
</dbReference>
<dbReference type="AlphaFoldDB" id="A0A0W0ZAE3"/>
<accession>A0A0W0ZAE3</accession>
<feature type="transmembrane region" description="Helical" evidence="1">
    <location>
        <begin position="240"/>
        <end position="261"/>
    </location>
</feature>
<dbReference type="PATRIC" id="fig|452.5.peg.168"/>
<dbReference type="PANTHER" id="PTHR22911:SF76">
    <property type="entry name" value="EAMA DOMAIN-CONTAINING PROTEIN"/>
    <property type="match status" value="1"/>
</dbReference>
<dbReference type="GO" id="GO:0016020">
    <property type="term" value="C:membrane"/>
    <property type="evidence" value="ECO:0007669"/>
    <property type="project" value="InterPro"/>
</dbReference>